<protein>
    <submittedName>
        <fullName evidence="1">cAMP-dependent protein kinase catalytic subunit-like</fullName>
    </submittedName>
</protein>
<evidence type="ECO:0000313" key="2">
    <source>
        <dbReference type="Proteomes" id="UP001607302"/>
    </source>
</evidence>
<sequence>MTRTRLVSRMSSERNYDNLKRSIVGTFAIKFQASTGCEWTWTEGREKVRVSLLGPQPSPATPGVLLLEPIAPPIGHPIDMAASPAELLTTHSEHTTPAYHTQI</sequence>
<name>A0ABD2B8A2_VESSQ</name>
<dbReference type="EMBL" id="JAUDFV010000132">
    <property type="protein sequence ID" value="KAL2728950.1"/>
    <property type="molecule type" value="Genomic_DNA"/>
</dbReference>
<reference evidence="1 2" key="1">
    <citation type="journal article" date="2024" name="Ann. Entomol. Soc. Am.">
        <title>Genomic analyses of the southern and eastern yellowjacket wasps (Hymenoptera: Vespidae) reveal evolutionary signatures of social life.</title>
        <authorList>
            <person name="Catto M.A."/>
            <person name="Caine P.B."/>
            <person name="Orr S.E."/>
            <person name="Hunt B.G."/>
            <person name="Goodisman M.A.D."/>
        </authorList>
    </citation>
    <scope>NUCLEOTIDE SEQUENCE [LARGE SCALE GENOMIC DNA]</scope>
    <source>
        <strain evidence="1">233</strain>
        <tissue evidence="1">Head and thorax</tissue>
    </source>
</reference>
<comment type="caution">
    <text evidence="1">The sequence shown here is derived from an EMBL/GenBank/DDBJ whole genome shotgun (WGS) entry which is preliminary data.</text>
</comment>
<organism evidence="1 2">
    <name type="scientific">Vespula squamosa</name>
    <name type="common">Southern yellow jacket</name>
    <name type="synonym">Wasp</name>
    <dbReference type="NCBI Taxonomy" id="30214"/>
    <lineage>
        <taxon>Eukaryota</taxon>
        <taxon>Metazoa</taxon>
        <taxon>Ecdysozoa</taxon>
        <taxon>Arthropoda</taxon>
        <taxon>Hexapoda</taxon>
        <taxon>Insecta</taxon>
        <taxon>Pterygota</taxon>
        <taxon>Neoptera</taxon>
        <taxon>Endopterygota</taxon>
        <taxon>Hymenoptera</taxon>
        <taxon>Apocrita</taxon>
        <taxon>Aculeata</taxon>
        <taxon>Vespoidea</taxon>
        <taxon>Vespidae</taxon>
        <taxon>Vespinae</taxon>
        <taxon>Vespula</taxon>
    </lineage>
</organism>
<proteinExistence type="predicted"/>
<keyword evidence="2" id="KW-1185">Reference proteome</keyword>
<accession>A0ABD2B8A2</accession>
<dbReference type="Proteomes" id="UP001607302">
    <property type="component" value="Unassembled WGS sequence"/>
</dbReference>
<gene>
    <name evidence="1" type="ORF">V1478_006582</name>
</gene>
<feature type="non-terminal residue" evidence="1">
    <location>
        <position position="103"/>
    </location>
</feature>
<dbReference type="AlphaFoldDB" id="A0ABD2B8A2"/>
<evidence type="ECO:0000313" key="1">
    <source>
        <dbReference type="EMBL" id="KAL2728950.1"/>
    </source>
</evidence>